<dbReference type="AlphaFoldDB" id="A0AA95NIP1"/>
<organism evidence="1 2">
    <name type="scientific">Paucibacter sediminis</name>
    <dbReference type="NCBI Taxonomy" id="3019553"/>
    <lineage>
        <taxon>Bacteria</taxon>
        <taxon>Pseudomonadati</taxon>
        <taxon>Pseudomonadota</taxon>
        <taxon>Betaproteobacteria</taxon>
        <taxon>Burkholderiales</taxon>
        <taxon>Sphaerotilaceae</taxon>
        <taxon>Roseateles</taxon>
    </lineage>
</organism>
<keyword evidence="2" id="KW-1185">Reference proteome</keyword>
<evidence type="ECO:0000313" key="1">
    <source>
        <dbReference type="EMBL" id="WIT11596.1"/>
    </source>
</evidence>
<evidence type="ECO:0000313" key="2">
    <source>
        <dbReference type="Proteomes" id="UP001177769"/>
    </source>
</evidence>
<reference evidence="1" key="1">
    <citation type="submission" date="2023-01" db="EMBL/GenBank/DDBJ databases">
        <title>Whole genome sequence of Paucibacter sp. S2-9 isolated from pond sediment.</title>
        <authorList>
            <person name="Jung J.Y."/>
        </authorList>
    </citation>
    <scope>NUCLEOTIDE SEQUENCE</scope>
    <source>
        <strain evidence="1">S2-9</strain>
    </source>
</reference>
<dbReference type="RefSeq" id="WP_285232681.1">
    <property type="nucleotide sequence ID" value="NZ_CP116346.1"/>
</dbReference>
<dbReference type="EMBL" id="CP116346">
    <property type="protein sequence ID" value="WIT11596.1"/>
    <property type="molecule type" value="Genomic_DNA"/>
</dbReference>
<name>A0AA95NIP1_9BURK</name>
<proteinExistence type="predicted"/>
<accession>A0AA95NIP1</accession>
<dbReference type="Proteomes" id="UP001177769">
    <property type="component" value="Chromosome"/>
</dbReference>
<dbReference type="KEGG" id="pais:PFX98_22335"/>
<gene>
    <name evidence="1" type="ORF">PFX98_22335</name>
</gene>
<sequence length="60" mass="6455">MWISAYWYEKLPALYAGAGAACWALFGLQGPGAVSGALLLGAAGLTWHWRRSYRAAQIAL</sequence>
<protein>
    <submittedName>
        <fullName evidence="1">Uncharacterized protein</fullName>
    </submittedName>
</protein>